<dbReference type="AlphaFoldDB" id="A0A8J6ZVV2"/>
<reference evidence="6" key="1">
    <citation type="submission" date="2020-10" db="EMBL/GenBank/DDBJ databases">
        <authorList>
            <person name="Castelo-Branco R."/>
            <person name="Eusebio N."/>
            <person name="Adriana R."/>
            <person name="Vieira A."/>
            <person name="Brugerolle De Fraissinette N."/>
            <person name="Rezende De Castro R."/>
            <person name="Schneider M.P."/>
            <person name="Vasconcelos V."/>
            <person name="Leao P.N."/>
        </authorList>
    </citation>
    <scope>NUCLEOTIDE SEQUENCE</scope>
    <source>
        <strain evidence="6">LEGE 12446</strain>
    </source>
</reference>
<dbReference type="SUPFAM" id="SSF52833">
    <property type="entry name" value="Thioredoxin-like"/>
    <property type="match status" value="1"/>
</dbReference>
<feature type="domain" description="GST N-terminal" evidence="4">
    <location>
        <begin position="4"/>
        <end position="82"/>
    </location>
</feature>
<dbReference type="EMBL" id="JADEXS010000082">
    <property type="protein sequence ID" value="MBE9022474.1"/>
    <property type="molecule type" value="Genomic_DNA"/>
</dbReference>
<evidence type="ECO:0000256" key="2">
    <source>
        <dbReference type="ARBA" id="ARBA00022679"/>
    </source>
</evidence>
<dbReference type="PANTHER" id="PTHR43968:SF6">
    <property type="entry name" value="GLUTATHIONE S-TRANSFERASE OMEGA"/>
    <property type="match status" value="1"/>
</dbReference>
<dbReference type="GO" id="GO:0004364">
    <property type="term" value="F:glutathione transferase activity"/>
    <property type="evidence" value="ECO:0007669"/>
    <property type="project" value="UniProtKB-EC"/>
</dbReference>
<evidence type="ECO:0000313" key="6">
    <source>
        <dbReference type="EMBL" id="MBE9022474.1"/>
    </source>
</evidence>
<dbReference type="Proteomes" id="UP000622533">
    <property type="component" value="Unassembled WGS sequence"/>
</dbReference>
<dbReference type="Gene3D" id="1.20.1050.10">
    <property type="match status" value="1"/>
</dbReference>
<dbReference type="GO" id="GO:0005737">
    <property type="term" value="C:cytoplasm"/>
    <property type="evidence" value="ECO:0007669"/>
    <property type="project" value="TreeGrafter"/>
</dbReference>
<dbReference type="SFLD" id="SFLDS00019">
    <property type="entry name" value="Glutathione_Transferase_(cytos"/>
    <property type="match status" value="1"/>
</dbReference>
<evidence type="ECO:0000259" key="4">
    <source>
        <dbReference type="PROSITE" id="PS50404"/>
    </source>
</evidence>
<dbReference type="InterPro" id="IPR036282">
    <property type="entry name" value="Glutathione-S-Trfase_C_sf"/>
</dbReference>
<dbReference type="SFLD" id="SFLDG01152">
    <property type="entry name" value="Main.3:_Omega-_and_Tau-like"/>
    <property type="match status" value="1"/>
</dbReference>
<dbReference type="Pfam" id="PF13409">
    <property type="entry name" value="GST_N_2"/>
    <property type="match status" value="1"/>
</dbReference>
<dbReference type="InterPro" id="IPR036249">
    <property type="entry name" value="Thioredoxin-like_sf"/>
</dbReference>
<dbReference type="InterPro" id="IPR050983">
    <property type="entry name" value="GST_Omega/HSP26"/>
</dbReference>
<dbReference type="Pfam" id="PF13410">
    <property type="entry name" value="GST_C_2"/>
    <property type="match status" value="1"/>
</dbReference>
<keyword evidence="7" id="KW-1185">Reference proteome</keyword>
<dbReference type="PANTHER" id="PTHR43968">
    <property type="match status" value="1"/>
</dbReference>
<sequence length="223" mass="25836">MQIPKFKLISHELCPYVQRAVIVMLEKNIPHEREYIDLANRPPWFLEISPLGKVPALLVDNEVLFESAVICDYLDEITPGSLYPDNPLTKAKYRSWIEFGSSILNSIAGFYSAKDKSLFEAKTQELIQKFQTLEGQLHEGSFFGGDNFSLVDAVYGPIFRYFAVFEQYKDWDFFCQTPKVRIWQNNLLKHPSVMNAMLPNYPQLLHEFLLKRDSYLSQVIQAA</sequence>
<dbReference type="RefSeq" id="WP_193915171.1">
    <property type="nucleotide sequence ID" value="NZ_JADEXS020000001.1"/>
</dbReference>
<dbReference type="PROSITE" id="PS50405">
    <property type="entry name" value="GST_CTER"/>
    <property type="match status" value="1"/>
</dbReference>
<evidence type="ECO:0000256" key="1">
    <source>
        <dbReference type="ARBA" id="ARBA00012452"/>
    </source>
</evidence>
<dbReference type="SFLD" id="SFLDG00358">
    <property type="entry name" value="Main_(cytGST)"/>
    <property type="match status" value="1"/>
</dbReference>
<dbReference type="InterPro" id="IPR004045">
    <property type="entry name" value="Glutathione_S-Trfase_N"/>
</dbReference>
<gene>
    <name evidence="6" type="ORF">IQ276_08540</name>
</gene>
<proteinExistence type="predicted"/>
<comment type="caution">
    <text evidence="6">The sequence shown here is derived from an EMBL/GenBank/DDBJ whole genome shotgun (WGS) entry which is preliminary data.</text>
</comment>
<comment type="catalytic activity">
    <reaction evidence="3">
        <text>RX + glutathione = an S-substituted glutathione + a halide anion + H(+)</text>
        <dbReference type="Rhea" id="RHEA:16437"/>
        <dbReference type="ChEBI" id="CHEBI:15378"/>
        <dbReference type="ChEBI" id="CHEBI:16042"/>
        <dbReference type="ChEBI" id="CHEBI:17792"/>
        <dbReference type="ChEBI" id="CHEBI:57925"/>
        <dbReference type="ChEBI" id="CHEBI:90779"/>
        <dbReference type="EC" id="2.5.1.18"/>
    </reaction>
</comment>
<evidence type="ECO:0000256" key="3">
    <source>
        <dbReference type="ARBA" id="ARBA00047960"/>
    </source>
</evidence>
<protein>
    <recommendedName>
        <fullName evidence="1">glutathione transferase</fullName>
        <ecNumber evidence="1">2.5.1.18</ecNumber>
    </recommendedName>
</protein>
<dbReference type="SUPFAM" id="SSF47616">
    <property type="entry name" value="GST C-terminal domain-like"/>
    <property type="match status" value="1"/>
</dbReference>
<dbReference type="Gene3D" id="3.40.30.10">
    <property type="entry name" value="Glutaredoxin"/>
    <property type="match status" value="1"/>
</dbReference>
<organism evidence="6 7">
    <name type="scientific">Desmonostoc muscorum LEGE 12446</name>
    <dbReference type="NCBI Taxonomy" id="1828758"/>
    <lineage>
        <taxon>Bacteria</taxon>
        <taxon>Bacillati</taxon>
        <taxon>Cyanobacteriota</taxon>
        <taxon>Cyanophyceae</taxon>
        <taxon>Nostocales</taxon>
        <taxon>Nostocaceae</taxon>
        <taxon>Desmonostoc</taxon>
    </lineage>
</organism>
<dbReference type="PROSITE" id="PS50404">
    <property type="entry name" value="GST_NTER"/>
    <property type="match status" value="1"/>
</dbReference>
<accession>A0A8J6ZVV2</accession>
<dbReference type="InterPro" id="IPR045073">
    <property type="entry name" value="Omega/Tau-like"/>
</dbReference>
<dbReference type="InterPro" id="IPR040079">
    <property type="entry name" value="Glutathione_S-Trfase"/>
</dbReference>
<evidence type="ECO:0000259" key="5">
    <source>
        <dbReference type="PROSITE" id="PS50405"/>
    </source>
</evidence>
<keyword evidence="2" id="KW-0808">Transferase</keyword>
<name>A0A8J6ZVV2_DESMC</name>
<feature type="domain" description="GST C-terminal" evidence="5">
    <location>
        <begin position="86"/>
        <end position="208"/>
    </location>
</feature>
<dbReference type="EC" id="2.5.1.18" evidence="1"/>
<evidence type="ECO:0000313" key="7">
    <source>
        <dbReference type="Proteomes" id="UP000622533"/>
    </source>
</evidence>
<dbReference type="InterPro" id="IPR010987">
    <property type="entry name" value="Glutathione-S-Trfase_C-like"/>
</dbReference>